<dbReference type="EMBL" id="JAYWVC010000062">
    <property type="protein sequence ID" value="MED7824136.1"/>
    <property type="molecule type" value="Genomic_DNA"/>
</dbReference>
<keyword evidence="2" id="KW-1185">Reference proteome</keyword>
<dbReference type="RefSeq" id="WP_329508586.1">
    <property type="nucleotide sequence ID" value="NZ_BAAAYZ010000052.1"/>
</dbReference>
<proteinExistence type="predicted"/>
<reference evidence="1" key="1">
    <citation type="submission" date="2024-01" db="EMBL/GenBank/DDBJ databases">
        <title>First draft genome sequence data of TA4-1, the type strain of Gram-positive actinobacterium Streptomyces chiangmaiensis.</title>
        <authorList>
            <person name="Yasawong M."/>
            <person name="Nantapong N."/>
        </authorList>
    </citation>
    <scope>NUCLEOTIDE SEQUENCE</scope>
    <source>
        <strain evidence="1">TA4-1</strain>
    </source>
</reference>
<evidence type="ECO:0000313" key="2">
    <source>
        <dbReference type="Proteomes" id="UP001333996"/>
    </source>
</evidence>
<comment type="caution">
    <text evidence="1">The sequence shown here is derived from an EMBL/GenBank/DDBJ whole genome shotgun (WGS) entry which is preliminary data.</text>
</comment>
<sequence length="87" mass="9216">MPSWYGAYAVVLALAALVGALRKRKAWDEATDSLTEVAKLLAQRMGEGDKRDDRMAELTEAMAAMTEPGLSSLSAAGTVHAAHLGEL</sequence>
<dbReference type="Proteomes" id="UP001333996">
    <property type="component" value="Unassembled WGS sequence"/>
</dbReference>
<name>A0ABU7FJ32_9ACTN</name>
<evidence type="ECO:0000313" key="1">
    <source>
        <dbReference type="EMBL" id="MED7824136.1"/>
    </source>
</evidence>
<gene>
    <name evidence="1" type="ORF">VXC91_19655</name>
</gene>
<organism evidence="1 2">
    <name type="scientific">Streptomyces chiangmaiensis</name>
    <dbReference type="NCBI Taxonomy" id="766497"/>
    <lineage>
        <taxon>Bacteria</taxon>
        <taxon>Bacillati</taxon>
        <taxon>Actinomycetota</taxon>
        <taxon>Actinomycetes</taxon>
        <taxon>Kitasatosporales</taxon>
        <taxon>Streptomycetaceae</taxon>
        <taxon>Streptomyces</taxon>
    </lineage>
</organism>
<protein>
    <submittedName>
        <fullName evidence="1">Uncharacterized protein</fullName>
    </submittedName>
</protein>
<accession>A0ABU7FJ32</accession>